<organism evidence="2 3">
    <name type="scientific">Saccharothrix yanglingensis</name>
    <dbReference type="NCBI Taxonomy" id="659496"/>
    <lineage>
        <taxon>Bacteria</taxon>
        <taxon>Bacillati</taxon>
        <taxon>Actinomycetota</taxon>
        <taxon>Actinomycetes</taxon>
        <taxon>Pseudonocardiales</taxon>
        <taxon>Pseudonocardiaceae</taxon>
        <taxon>Saccharothrix</taxon>
    </lineage>
</organism>
<dbReference type="PROSITE" id="PS50995">
    <property type="entry name" value="HTH_MARR_2"/>
    <property type="match status" value="1"/>
</dbReference>
<dbReference type="PANTHER" id="PTHR33164:SF43">
    <property type="entry name" value="HTH-TYPE TRANSCRIPTIONAL REPRESSOR YETL"/>
    <property type="match status" value="1"/>
</dbReference>
<keyword evidence="3" id="KW-1185">Reference proteome</keyword>
<evidence type="ECO:0000259" key="1">
    <source>
        <dbReference type="PROSITE" id="PS50995"/>
    </source>
</evidence>
<name>A0ABU0WY27_9PSEU</name>
<evidence type="ECO:0000313" key="3">
    <source>
        <dbReference type="Proteomes" id="UP001225605"/>
    </source>
</evidence>
<protein>
    <submittedName>
        <fullName evidence="2">MarR family transcriptional regulator</fullName>
    </submittedName>
</protein>
<dbReference type="EMBL" id="NSDM01000003">
    <property type="protein sequence ID" value="MDQ2583979.1"/>
    <property type="molecule type" value="Genomic_DNA"/>
</dbReference>
<dbReference type="InterPro" id="IPR036388">
    <property type="entry name" value="WH-like_DNA-bd_sf"/>
</dbReference>
<dbReference type="InterPro" id="IPR036390">
    <property type="entry name" value="WH_DNA-bd_sf"/>
</dbReference>
<dbReference type="SMART" id="SM00347">
    <property type="entry name" value="HTH_MARR"/>
    <property type="match status" value="1"/>
</dbReference>
<gene>
    <name evidence="2" type="ORF">CKY47_08305</name>
</gene>
<dbReference type="InterPro" id="IPR000835">
    <property type="entry name" value="HTH_MarR-typ"/>
</dbReference>
<comment type="caution">
    <text evidence="2">The sequence shown here is derived from an EMBL/GenBank/DDBJ whole genome shotgun (WGS) entry which is preliminary data.</text>
</comment>
<accession>A0ABU0WY27</accession>
<dbReference type="Pfam" id="PF12802">
    <property type="entry name" value="MarR_2"/>
    <property type="match status" value="1"/>
</dbReference>
<dbReference type="SUPFAM" id="SSF46785">
    <property type="entry name" value="Winged helix' DNA-binding domain"/>
    <property type="match status" value="1"/>
</dbReference>
<dbReference type="Gene3D" id="1.10.10.10">
    <property type="entry name" value="Winged helix-like DNA-binding domain superfamily/Winged helix DNA-binding domain"/>
    <property type="match status" value="1"/>
</dbReference>
<proteinExistence type="predicted"/>
<sequence length="143" mass="15456">MEDVPVEPSLLYAVKQVELAVRANLDEVLRPHGLTTSTYTALTVLERREGMTTADLARNSFVTPQAMADIITALENRGLISRRPDPDHGRRRLIDLTAPGRAALAEVAPAVAALEERMVAGLDGAARRSLRDSLNSCRAALQG</sequence>
<dbReference type="Proteomes" id="UP001225605">
    <property type="component" value="Unassembled WGS sequence"/>
</dbReference>
<dbReference type="InterPro" id="IPR039422">
    <property type="entry name" value="MarR/SlyA-like"/>
</dbReference>
<feature type="domain" description="HTH marR-type" evidence="1">
    <location>
        <begin position="7"/>
        <end position="139"/>
    </location>
</feature>
<dbReference type="RefSeq" id="WP_306745102.1">
    <property type="nucleotide sequence ID" value="NZ_NSDM01000003.1"/>
</dbReference>
<reference evidence="2 3" key="1">
    <citation type="submission" date="2017-06" db="EMBL/GenBank/DDBJ databases">
        <title>Cultured bacterium strain Saccharothrix yanglingensis Hhs.015.</title>
        <authorList>
            <person name="Xia Y."/>
        </authorList>
    </citation>
    <scope>NUCLEOTIDE SEQUENCE [LARGE SCALE GENOMIC DNA]</scope>
    <source>
        <strain evidence="2 3">Hhs.015</strain>
    </source>
</reference>
<evidence type="ECO:0000313" key="2">
    <source>
        <dbReference type="EMBL" id="MDQ2583979.1"/>
    </source>
</evidence>
<dbReference type="PANTHER" id="PTHR33164">
    <property type="entry name" value="TRANSCRIPTIONAL REGULATOR, MARR FAMILY"/>
    <property type="match status" value="1"/>
</dbReference>